<reference evidence="4 5" key="1">
    <citation type="journal article" date="2019" name="Int. J. Syst. Evol. Microbiol.">
        <title>The Global Catalogue of Microorganisms (GCM) 10K type strain sequencing project: providing services to taxonomists for standard genome sequencing and annotation.</title>
        <authorList>
            <consortium name="The Broad Institute Genomics Platform"/>
            <consortium name="The Broad Institute Genome Sequencing Center for Infectious Disease"/>
            <person name="Wu L."/>
            <person name="Ma J."/>
        </authorList>
    </citation>
    <scope>NUCLEOTIDE SEQUENCE [LARGE SCALE GENOMIC DNA]</scope>
    <source>
        <strain evidence="4 5">JCM 1405</strain>
    </source>
</reference>
<sequence length="349" mass="41987">MGSITRYAAINSKLKAMERRFLSKEQYRKIFQCMSYEEVANYIKDYTLYGEVYKNYFGEEIQEENIQYALMKEHINNFHSISSFFNGEYKKLFNIMFMKYQFEDLTLVIREKHTGRNHINIKSLITYDSPLNKIPFEKVIGAKDVNEVMSILKDSAYKKYLHSNIDFQNDESLFRLEMSLDYIYYTEIIKVLDRLDREDKVIMKGMVGVYIDLLNLQFIYRAKKYYNLTPEEILNRTIPNGYKININKLKELCYTKNLDEFISILQKTKYKDLFKYGLKEDYMLQRDILDYIRKIHLKYKKEHKNNIGTVFSYLQLALFEIKDIISLMEAKRYNVADEELLNYISFNID</sequence>
<comment type="caution">
    <text evidence="4">The sequence shown here is derived from an EMBL/GenBank/DDBJ whole genome shotgun (WGS) entry which is preliminary data.</text>
</comment>
<dbReference type="InterPro" id="IPR044911">
    <property type="entry name" value="V-type_ATPase_csu/dsu_dom_3"/>
</dbReference>
<keyword evidence="3" id="KW-0406">Ion transport</keyword>
<protein>
    <recommendedName>
        <fullName evidence="6">V/A-type H+-transporting ATPase subunit C</fullName>
    </recommendedName>
</protein>
<proteinExistence type="inferred from homology"/>
<name>A0ABN1IR53_9CLOT</name>
<dbReference type="SUPFAM" id="SSF103486">
    <property type="entry name" value="V-type ATP synthase subunit C"/>
    <property type="match status" value="1"/>
</dbReference>
<dbReference type="InterPro" id="IPR002843">
    <property type="entry name" value="ATPase_V0-cplx_csu/dsu"/>
</dbReference>
<gene>
    <name evidence="4" type="ORF">GCM10008905_07610</name>
</gene>
<evidence type="ECO:0008006" key="6">
    <source>
        <dbReference type="Google" id="ProtNLM"/>
    </source>
</evidence>
<dbReference type="InterPro" id="IPR036079">
    <property type="entry name" value="ATPase_csu/dsu_sf"/>
</dbReference>
<dbReference type="Pfam" id="PF01992">
    <property type="entry name" value="vATP-synt_AC39"/>
    <property type="match status" value="1"/>
</dbReference>
<organism evidence="4 5">
    <name type="scientific">Clostridium malenominatum</name>
    <dbReference type="NCBI Taxonomy" id="1539"/>
    <lineage>
        <taxon>Bacteria</taxon>
        <taxon>Bacillati</taxon>
        <taxon>Bacillota</taxon>
        <taxon>Clostridia</taxon>
        <taxon>Eubacteriales</taxon>
        <taxon>Clostridiaceae</taxon>
        <taxon>Clostridium</taxon>
    </lineage>
</organism>
<evidence type="ECO:0000256" key="3">
    <source>
        <dbReference type="ARBA" id="ARBA00023065"/>
    </source>
</evidence>
<dbReference type="PANTHER" id="PTHR38682">
    <property type="entry name" value="V-TYPE ATP SYNTHASE SUBUNIT C"/>
    <property type="match status" value="1"/>
</dbReference>
<dbReference type="InterPro" id="IPR050873">
    <property type="entry name" value="V-ATPase_V0D/AC39_subunit"/>
</dbReference>
<dbReference type="EMBL" id="BAAACF010000001">
    <property type="protein sequence ID" value="GAA0719489.1"/>
    <property type="molecule type" value="Genomic_DNA"/>
</dbReference>
<evidence type="ECO:0000256" key="1">
    <source>
        <dbReference type="ARBA" id="ARBA00006709"/>
    </source>
</evidence>
<dbReference type="InterPro" id="IPR035067">
    <property type="entry name" value="V-type_ATPase_csu/dsu"/>
</dbReference>
<keyword evidence="5" id="KW-1185">Reference proteome</keyword>
<dbReference type="Gene3D" id="1.20.1690.10">
    <property type="entry name" value="V-type ATP synthase subunit C domain"/>
    <property type="match status" value="2"/>
</dbReference>
<comment type="similarity">
    <text evidence="1">Belongs to the V-ATPase V0D/AC39 subunit family.</text>
</comment>
<dbReference type="Proteomes" id="UP001500339">
    <property type="component" value="Unassembled WGS sequence"/>
</dbReference>
<dbReference type="PANTHER" id="PTHR38682:SF1">
    <property type="entry name" value="V-TYPE ATP SYNTHASE SUBUNIT C"/>
    <property type="match status" value="1"/>
</dbReference>
<dbReference type="RefSeq" id="WP_343766828.1">
    <property type="nucleotide sequence ID" value="NZ_BAAACF010000001.1"/>
</dbReference>
<dbReference type="Gene3D" id="1.10.132.50">
    <property type="entry name" value="ATP synthase (C/AC39) subunit, domain 3"/>
    <property type="match status" value="1"/>
</dbReference>
<keyword evidence="2" id="KW-0813">Transport</keyword>
<evidence type="ECO:0000313" key="4">
    <source>
        <dbReference type="EMBL" id="GAA0719489.1"/>
    </source>
</evidence>
<accession>A0ABN1IR53</accession>
<evidence type="ECO:0000313" key="5">
    <source>
        <dbReference type="Proteomes" id="UP001500339"/>
    </source>
</evidence>
<evidence type="ECO:0000256" key="2">
    <source>
        <dbReference type="ARBA" id="ARBA00022448"/>
    </source>
</evidence>